<reference evidence="2" key="1">
    <citation type="submission" date="2018-05" db="EMBL/GenBank/DDBJ databases">
        <authorList>
            <person name="Lanie J.A."/>
            <person name="Ng W.-L."/>
            <person name="Kazmierczak K.M."/>
            <person name="Andrzejewski T.M."/>
            <person name="Davidsen T.M."/>
            <person name="Wayne K.J."/>
            <person name="Tettelin H."/>
            <person name="Glass J.I."/>
            <person name="Rusch D."/>
            <person name="Podicherti R."/>
            <person name="Tsui H.-C.T."/>
            <person name="Winkler M.E."/>
        </authorList>
    </citation>
    <scope>NUCLEOTIDE SEQUENCE</scope>
</reference>
<proteinExistence type="predicted"/>
<dbReference type="Gene3D" id="1.10.12.10">
    <property type="entry name" value="Lyase 2-enoyl-coa Hydratase, Chain A, domain 2"/>
    <property type="match status" value="1"/>
</dbReference>
<accession>A0A382HQG9</accession>
<name>A0A382HQG9_9ZZZZ</name>
<evidence type="ECO:0000256" key="1">
    <source>
        <dbReference type="ARBA" id="ARBA00023239"/>
    </source>
</evidence>
<gene>
    <name evidence="2" type="ORF">METZ01_LOCUS241595</name>
</gene>
<evidence type="ECO:0000313" key="2">
    <source>
        <dbReference type="EMBL" id="SVB88741.1"/>
    </source>
</evidence>
<sequence>MSDRVTISREGHLAIVSLSNPDRLNVLDRKGWETLGDIMRSLGEDQEVRCVVIEGSGNKAFSAGSDIAGFPQERRTPKQVQTYAQVLEGTLLELRDCPHPTVAVVHGVCVGGGLEIAASCDLRICSESSRFGAPINRLGLTMSHTELSPLVELTGASGTLEILLEGVLLDAEQACQKGLVNRIAPDHQVVDVARTVARRIAAGAPLVNRWHKKFVRRLRSGAPLTEEERQEAYEAFQTDDYREGVQAFLERRDPQFDGK</sequence>
<dbReference type="PANTHER" id="PTHR11941:SF54">
    <property type="entry name" value="ENOYL-COA HYDRATASE, MITOCHONDRIAL"/>
    <property type="match status" value="1"/>
</dbReference>
<organism evidence="2">
    <name type="scientific">marine metagenome</name>
    <dbReference type="NCBI Taxonomy" id="408172"/>
    <lineage>
        <taxon>unclassified sequences</taxon>
        <taxon>metagenomes</taxon>
        <taxon>ecological metagenomes</taxon>
    </lineage>
</organism>
<dbReference type="Gene3D" id="3.90.226.10">
    <property type="entry name" value="2-enoyl-CoA Hydratase, Chain A, domain 1"/>
    <property type="match status" value="1"/>
</dbReference>
<keyword evidence="1" id="KW-0456">Lyase</keyword>
<dbReference type="InterPro" id="IPR014748">
    <property type="entry name" value="Enoyl-CoA_hydra_C"/>
</dbReference>
<dbReference type="EMBL" id="UINC01062281">
    <property type="protein sequence ID" value="SVB88741.1"/>
    <property type="molecule type" value="Genomic_DNA"/>
</dbReference>
<dbReference type="InterPro" id="IPR029045">
    <property type="entry name" value="ClpP/crotonase-like_dom_sf"/>
</dbReference>
<dbReference type="GO" id="GO:0006635">
    <property type="term" value="P:fatty acid beta-oxidation"/>
    <property type="evidence" value="ECO:0007669"/>
    <property type="project" value="TreeGrafter"/>
</dbReference>
<dbReference type="GO" id="GO:0016829">
    <property type="term" value="F:lyase activity"/>
    <property type="evidence" value="ECO:0007669"/>
    <property type="project" value="UniProtKB-KW"/>
</dbReference>
<evidence type="ECO:0008006" key="3">
    <source>
        <dbReference type="Google" id="ProtNLM"/>
    </source>
</evidence>
<dbReference type="PANTHER" id="PTHR11941">
    <property type="entry name" value="ENOYL-COA HYDRATASE-RELATED"/>
    <property type="match status" value="1"/>
</dbReference>
<protein>
    <recommendedName>
        <fullName evidence="3">Enoyl-CoA hydratase</fullName>
    </recommendedName>
</protein>
<dbReference type="CDD" id="cd06558">
    <property type="entry name" value="crotonase-like"/>
    <property type="match status" value="1"/>
</dbReference>
<dbReference type="AlphaFoldDB" id="A0A382HQG9"/>
<dbReference type="SUPFAM" id="SSF52096">
    <property type="entry name" value="ClpP/crotonase"/>
    <property type="match status" value="1"/>
</dbReference>
<dbReference type="InterPro" id="IPR001753">
    <property type="entry name" value="Enoyl-CoA_hydra/iso"/>
</dbReference>
<dbReference type="Pfam" id="PF00378">
    <property type="entry name" value="ECH_1"/>
    <property type="match status" value="1"/>
</dbReference>